<organism evidence="1 2">
    <name type="scientific">Mycobacterium kansasii</name>
    <dbReference type="NCBI Taxonomy" id="1768"/>
    <lineage>
        <taxon>Bacteria</taxon>
        <taxon>Bacillati</taxon>
        <taxon>Actinomycetota</taxon>
        <taxon>Actinomycetes</taxon>
        <taxon>Mycobacteriales</taxon>
        <taxon>Mycobacteriaceae</taxon>
        <taxon>Mycobacterium</taxon>
    </lineage>
</organism>
<reference evidence="1 2" key="1">
    <citation type="submission" date="2017-02" db="EMBL/GenBank/DDBJ databases">
        <title>Complete genome sequences of Mycobacterium kansasii strains isolated from rhesus macaques.</title>
        <authorList>
            <person name="Panda A."/>
            <person name="Nagaraj S."/>
            <person name="Zhao X."/>
            <person name="Tettelin H."/>
            <person name="Detolla L.J."/>
        </authorList>
    </citation>
    <scope>NUCLEOTIDE SEQUENCE [LARGE SCALE GENOMIC DNA]</scope>
    <source>
        <strain evidence="1 2">11-3469</strain>
    </source>
</reference>
<sequence>MSASGDRARLDDRSEAVVADLTEQFAQRRDLAANSISREAAPNC</sequence>
<name>A0A1V3WB48_MYCKA</name>
<dbReference type="EMBL" id="MVBN01000019">
    <property type="protein sequence ID" value="OOK63491.1"/>
    <property type="molecule type" value="Genomic_DNA"/>
</dbReference>
<protein>
    <submittedName>
        <fullName evidence="1">Uncharacterized protein</fullName>
    </submittedName>
</protein>
<comment type="caution">
    <text evidence="1">The sequence shown here is derived from an EMBL/GenBank/DDBJ whole genome shotgun (WGS) entry which is preliminary data.</text>
</comment>
<gene>
    <name evidence="1" type="ORF">BZL29_8512</name>
</gene>
<accession>A0A1V3WB48</accession>
<dbReference type="AlphaFoldDB" id="A0A1V3WB48"/>
<dbReference type="Proteomes" id="UP000188532">
    <property type="component" value="Unassembled WGS sequence"/>
</dbReference>
<proteinExistence type="predicted"/>
<evidence type="ECO:0000313" key="1">
    <source>
        <dbReference type="EMBL" id="OOK63491.1"/>
    </source>
</evidence>
<evidence type="ECO:0000313" key="2">
    <source>
        <dbReference type="Proteomes" id="UP000188532"/>
    </source>
</evidence>